<dbReference type="EMBL" id="UYRT01081298">
    <property type="protein sequence ID" value="VDN24213.1"/>
    <property type="molecule type" value="Genomic_DNA"/>
</dbReference>
<reference evidence="1 2" key="2">
    <citation type="submission" date="2018-11" db="EMBL/GenBank/DDBJ databases">
        <authorList>
            <consortium name="Pathogen Informatics"/>
        </authorList>
    </citation>
    <scope>NUCLEOTIDE SEQUENCE [LARGE SCALE GENOMIC DNA]</scope>
</reference>
<evidence type="ECO:0000313" key="3">
    <source>
        <dbReference type="WBParaSite" id="GPUH_0001448501-mRNA-1"/>
    </source>
</evidence>
<reference evidence="3" key="1">
    <citation type="submission" date="2016-06" db="UniProtKB">
        <authorList>
            <consortium name="WormBaseParasite"/>
        </authorList>
    </citation>
    <scope>IDENTIFICATION</scope>
</reference>
<keyword evidence="2" id="KW-1185">Reference proteome</keyword>
<dbReference type="OrthoDB" id="5851117at2759"/>
<organism evidence="3">
    <name type="scientific">Gongylonema pulchrum</name>
    <dbReference type="NCBI Taxonomy" id="637853"/>
    <lineage>
        <taxon>Eukaryota</taxon>
        <taxon>Metazoa</taxon>
        <taxon>Ecdysozoa</taxon>
        <taxon>Nematoda</taxon>
        <taxon>Chromadorea</taxon>
        <taxon>Rhabditida</taxon>
        <taxon>Spirurina</taxon>
        <taxon>Spiruromorpha</taxon>
        <taxon>Spiruroidea</taxon>
        <taxon>Gongylonematidae</taxon>
        <taxon>Gongylonema</taxon>
    </lineage>
</organism>
<evidence type="ECO:0000313" key="1">
    <source>
        <dbReference type="EMBL" id="VDN24213.1"/>
    </source>
</evidence>
<sequence length="239" mass="26687">MSRWNAWWEVKVERGGKNCVYEFELTYGPGIVQKLRAHFLELSKEQPAVVAHVRSPRFKRLKIAEIRRRNSSSSDKFNDSNNNSQDLIASGFTNKLAGKDKSRSSSSAYSNIQKVPGVHVGKITSLDQPNGIYIHRAAAIRTVARANRKVKTFDSIREKFETCSNRCSSVPHKKRGATAMKLGAPSGTVRVIVELTPNDDVVSVPFIVNQPPISPNVSSMLDAEQVQMSESHMDKRVCF</sequence>
<dbReference type="WBParaSite" id="GPUH_0001448501-mRNA-1">
    <property type="protein sequence ID" value="GPUH_0001448501-mRNA-1"/>
    <property type="gene ID" value="GPUH_0001448501"/>
</dbReference>
<protein>
    <submittedName>
        <fullName evidence="3">Agenet domain-containing protein</fullName>
    </submittedName>
</protein>
<dbReference type="Proteomes" id="UP000271098">
    <property type="component" value="Unassembled WGS sequence"/>
</dbReference>
<name>A0A183E0H5_9BILA</name>
<gene>
    <name evidence="1" type="ORF">GPUH_LOCUS14466</name>
</gene>
<evidence type="ECO:0000313" key="2">
    <source>
        <dbReference type="Proteomes" id="UP000271098"/>
    </source>
</evidence>
<accession>A0A183E0H5</accession>
<proteinExistence type="predicted"/>
<dbReference type="AlphaFoldDB" id="A0A183E0H5"/>